<protein>
    <submittedName>
        <fullName evidence="4">Alpha-glucosidase</fullName>
    </submittedName>
</protein>
<evidence type="ECO:0000256" key="1">
    <source>
        <dbReference type="ARBA" id="ARBA00008061"/>
    </source>
</evidence>
<evidence type="ECO:0000313" key="5">
    <source>
        <dbReference type="Proteomes" id="UP001081467"/>
    </source>
</evidence>
<dbReference type="EMBL" id="JANXLI010000001">
    <property type="protein sequence ID" value="MCZ2491059.1"/>
    <property type="molecule type" value="Genomic_DNA"/>
</dbReference>
<keyword evidence="2" id="KW-0326">Glycosidase</keyword>
<reference evidence="4" key="1">
    <citation type="submission" date="2022-09" db="EMBL/GenBank/DDBJ databases">
        <title>Diversity of Dellaglioa algida.</title>
        <authorList>
            <person name="Matthias E."/>
            <person name="Werum V."/>
        </authorList>
    </citation>
    <scope>NUCLEOTIDE SEQUENCE</scope>
    <source>
        <strain evidence="4">TMW 2.2523</strain>
    </source>
</reference>
<dbReference type="Proteomes" id="UP001081467">
    <property type="component" value="Unassembled WGS sequence"/>
</dbReference>
<comment type="similarity">
    <text evidence="1">Belongs to the glycosyl hydrolase 13 family.</text>
</comment>
<dbReference type="InterPro" id="IPR006047">
    <property type="entry name" value="GH13_cat_dom"/>
</dbReference>
<sequence length="561" mass="64409">MAKTKWWQNSIAYQVYPRSFQDTNNDGIGDIGGIIERLDYLKSLGINILWISPIYKSPMVDMGYDIADYQAIDPQFGTMADFDRLSAECDKRDIKIVMDLVINHTSDQHDWFKKALADKNSKYRNYYIFKKTTNGKVPNNWRSIFGGSTWTEVPGEPGTYYFHTFARQQPDLNWENSVLRHEIYDMINWWLDKGVSGYRCDAITHLKKDLDWASLEPDGNDGLVAVIKKGQNRPGIDFFLEELKRETFDKYDAVTIGEAYGVPVEDLPKYIGEDGYFSMIFDFSYLNIEVKNVDEWYQGRSNWTISDLKKTIFDSQKSIENAHGISANVLENHDQPRTLSKLIVKKEHQTPTAAKALATMYYFLPGVPFIYQGQEIGMKNMQRKTISEFNDVSTINNYQMALREGYSEDDALELVNYKSRDNARTPMQWDSSEYAGFSGVKPWLSMGTDRKGIDVADEKNNDESVLTFYRNLAVLRNDIQFHETIISGNLFEIVDVPEDVVGYKRETDSQTLTILVNLSNEEQEIKLMNPGLIVCSNISVDDNNVGGIYILKPFQAIVINE</sequence>
<organism evidence="4 5">
    <name type="scientific">Dellaglioa carnosa</name>
    <dbReference type="NCBI Taxonomy" id="2995136"/>
    <lineage>
        <taxon>Bacteria</taxon>
        <taxon>Bacillati</taxon>
        <taxon>Bacillota</taxon>
        <taxon>Bacilli</taxon>
        <taxon>Lactobacillales</taxon>
        <taxon>Lactobacillaceae</taxon>
        <taxon>Dellaglioa</taxon>
    </lineage>
</organism>
<keyword evidence="5" id="KW-1185">Reference proteome</keyword>
<dbReference type="Gene3D" id="3.90.400.10">
    <property type="entry name" value="Oligo-1,6-glucosidase, Domain 2"/>
    <property type="match status" value="1"/>
</dbReference>
<dbReference type="Gene3D" id="2.60.40.1180">
    <property type="entry name" value="Golgi alpha-mannosidase II"/>
    <property type="match status" value="1"/>
</dbReference>
<feature type="domain" description="Glycosyl hydrolase family 13 catalytic" evidence="3">
    <location>
        <begin position="14"/>
        <end position="424"/>
    </location>
</feature>
<proteinExistence type="inferred from homology"/>
<evidence type="ECO:0000313" key="4">
    <source>
        <dbReference type="EMBL" id="MCZ2491059.1"/>
    </source>
</evidence>
<accession>A0ABT4JLI2</accession>
<comment type="caution">
    <text evidence="4">The sequence shown here is derived from an EMBL/GenBank/DDBJ whole genome shotgun (WGS) entry which is preliminary data.</text>
</comment>
<name>A0ABT4JLI2_9LACO</name>
<keyword evidence="2" id="KW-0378">Hydrolase</keyword>
<evidence type="ECO:0000256" key="2">
    <source>
        <dbReference type="ARBA" id="ARBA00023295"/>
    </source>
</evidence>
<gene>
    <name evidence="4" type="ORF">N0K80_02710</name>
</gene>
<dbReference type="SUPFAM" id="SSF51445">
    <property type="entry name" value="(Trans)glycosidases"/>
    <property type="match status" value="1"/>
</dbReference>
<dbReference type="PANTHER" id="PTHR10357:SF179">
    <property type="entry name" value="NEUTRAL AND BASIC AMINO ACID TRANSPORT PROTEIN RBAT"/>
    <property type="match status" value="1"/>
</dbReference>
<dbReference type="InterPro" id="IPR013780">
    <property type="entry name" value="Glyco_hydro_b"/>
</dbReference>
<dbReference type="SMART" id="SM00642">
    <property type="entry name" value="Aamy"/>
    <property type="match status" value="1"/>
</dbReference>
<dbReference type="Pfam" id="PF00128">
    <property type="entry name" value="Alpha-amylase"/>
    <property type="match status" value="1"/>
</dbReference>
<dbReference type="SUPFAM" id="SSF51011">
    <property type="entry name" value="Glycosyl hydrolase domain"/>
    <property type="match status" value="1"/>
</dbReference>
<dbReference type="CDD" id="cd11333">
    <property type="entry name" value="AmyAc_SI_OligoGlu_DGase"/>
    <property type="match status" value="1"/>
</dbReference>
<dbReference type="InterPro" id="IPR045857">
    <property type="entry name" value="O16G_dom_2"/>
</dbReference>
<dbReference type="Gene3D" id="3.20.20.80">
    <property type="entry name" value="Glycosidases"/>
    <property type="match status" value="1"/>
</dbReference>
<evidence type="ECO:0000259" key="3">
    <source>
        <dbReference type="SMART" id="SM00642"/>
    </source>
</evidence>
<dbReference type="PANTHER" id="PTHR10357">
    <property type="entry name" value="ALPHA-AMYLASE FAMILY MEMBER"/>
    <property type="match status" value="1"/>
</dbReference>
<dbReference type="RefSeq" id="WP_269023695.1">
    <property type="nucleotide sequence ID" value="NZ_JANXKW010000001.1"/>
</dbReference>
<dbReference type="InterPro" id="IPR017853">
    <property type="entry name" value="GH"/>
</dbReference>